<dbReference type="AlphaFoldDB" id="A0A1J7FMQ5"/>
<dbReference type="KEGG" id="lang:109341528"/>
<dbReference type="EMBL" id="KV862336">
    <property type="protein sequence ID" value="OIV89237.1"/>
    <property type="molecule type" value="Genomic_DNA"/>
</dbReference>
<evidence type="ECO:0000313" key="3">
    <source>
        <dbReference type="Proteomes" id="UP000188354"/>
    </source>
</evidence>
<evidence type="ECO:0008006" key="4">
    <source>
        <dbReference type="Google" id="ProtNLM"/>
    </source>
</evidence>
<evidence type="ECO:0000256" key="1">
    <source>
        <dbReference type="SAM" id="MobiDB-lite"/>
    </source>
</evidence>
<proteinExistence type="predicted"/>
<accession>A0A1J7FMQ5</accession>
<dbReference type="OrthoDB" id="10384254at2759"/>
<gene>
    <name evidence="2" type="ORF">TanjilG_24387</name>
</gene>
<reference evidence="2 3" key="1">
    <citation type="journal article" date="2017" name="Plant Biotechnol. J.">
        <title>A comprehensive draft genome sequence for lupin (Lupinus angustifolius), an emerging health food: insights into plant-microbe interactions and legume evolution.</title>
        <authorList>
            <person name="Hane J.K."/>
            <person name="Ming Y."/>
            <person name="Kamphuis L.G."/>
            <person name="Nelson M.N."/>
            <person name="Garg G."/>
            <person name="Atkins C.A."/>
            <person name="Bayer P.E."/>
            <person name="Bravo A."/>
            <person name="Bringans S."/>
            <person name="Cannon S."/>
            <person name="Edwards D."/>
            <person name="Foley R."/>
            <person name="Gao L.L."/>
            <person name="Harrison M.J."/>
            <person name="Huang W."/>
            <person name="Hurgobin B."/>
            <person name="Li S."/>
            <person name="Liu C.W."/>
            <person name="McGrath A."/>
            <person name="Morahan G."/>
            <person name="Murray J."/>
            <person name="Weller J."/>
            <person name="Jian J."/>
            <person name="Singh K.B."/>
        </authorList>
    </citation>
    <scope>NUCLEOTIDE SEQUENCE [LARGE SCALE GENOMIC DNA]</scope>
    <source>
        <strain evidence="3">cv. Tanjil</strain>
        <tissue evidence="2">Whole plant</tissue>
    </source>
</reference>
<organism evidence="2 3">
    <name type="scientific">Lupinus angustifolius</name>
    <name type="common">Narrow-leaved blue lupine</name>
    <dbReference type="NCBI Taxonomy" id="3871"/>
    <lineage>
        <taxon>Eukaryota</taxon>
        <taxon>Viridiplantae</taxon>
        <taxon>Streptophyta</taxon>
        <taxon>Embryophyta</taxon>
        <taxon>Tracheophyta</taxon>
        <taxon>Spermatophyta</taxon>
        <taxon>Magnoliopsida</taxon>
        <taxon>eudicotyledons</taxon>
        <taxon>Gunneridae</taxon>
        <taxon>Pentapetalae</taxon>
        <taxon>rosids</taxon>
        <taxon>fabids</taxon>
        <taxon>Fabales</taxon>
        <taxon>Fabaceae</taxon>
        <taxon>Papilionoideae</taxon>
        <taxon>50 kb inversion clade</taxon>
        <taxon>genistoids sensu lato</taxon>
        <taxon>core genistoids</taxon>
        <taxon>Genisteae</taxon>
        <taxon>Lupinus</taxon>
    </lineage>
</organism>
<dbReference type="Gramene" id="OIV89237">
    <property type="protein sequence ID" value="OIV89237"/>
    <property type="gene ID" value="TanjilG_24387"/>
</dbReference>
<evidence type="ECO:0000313" key="2">
    <source>
        <dbReference type="EMBL" id="OIV89237.1"/>
    </source>
</evidence>
<name>A0A1J7FMQ5_LUPAN</name>
<feature type="region of interest" description="Disordered" evidence="1">
    <location>
        <begin position="55"/>
        <end position="84"/>
    </location>
</feature>
<dbReference type="PANTHER" id="PTHR34779">
    <property type="entry name" value="OS09G0542900 PROTEIN"/>
    <property type="match status" value="1"/>
</dbReference>
<keyword evidence="3" id="KW-1185">Reference proteome</keyword>
<dbReference type="PANTHER" id="PTHR34779:SF1">
    <property type="entry name" value="OS09G0542900 PROTEIN"/>
    <property type="match status" value="1"/>
</dbReference>
<feature type="region of interest" description="Disordered" evidence="1">
    <location>
        <begin position="223"/>
        <end position="256"/>
    </location>
</feature>
<sequence length="256" mass="28947">MENKQPKLKNNILLKIIPEAAAAMSATFHNSPFTPDRDHKLRSVHNKTKCYKGTKGFSGAMIPQEARRRRNNDDDVETHEPISPKISCIGQIKQKKTHTEKVKTKTTSLSTSHINIEMCEVDSDDCEIDTEVIKKKHHLKNKFQTMFCHAAKPKTGSRKKLSSNLPVVGKGFNYSNDDTVSNIAPSTGDMKRFGSGRETFTNFDWRSQIVPEEMDQRDCLTDVKEENDDDDVINPEPVLVRGGSGRYNDLSLQPRD</sequence>
<dbReference type="InterPro" id="IPR038796">
    <property type="entry name" value="At1g76070-like"/>
</dbReference>
<dbReference type="STRING" id="3871.A0A1J7FMQ5"/>
<dbReference type="Proteomes" id="UP000188354">
    <property type="component" value="Unassembled WGS sequence"/>
</dbReference>
<protein>
    <recommendedName>
        <fullName evidence="4">Syringolide-induced protein 14-1-1</fullName>
    </recommendedName>
</protein>